<keyword evidence="8" id="KW-0966">Cell projection</keyword>
<evidence type="ECO:0000256" key="3">
    <source>
        <dbReference type="ARBA" id="ARBA00022490"/>
    </source>
</evidence>
<keyword evidence="4" id="KW-0677">Repeat</keyword>
<keyword evidence="7" id="KW-0206">Cytoskeleton</keyword>
<dbReference type="InterPro" id="IPR003409">
    <property type="entry name" value="MORN"/>
</dbReference>
<evidence type="ECO:0000256" key="1">
    <source>
        <dbReference type="ARBA" id="ARBA00004230"/>
    </source>
</evidence>
<comment type="subcellular location">
    <subcellularLocation>
        <location evidence="1">Cell projection</location>
        <location evidence="1">Cilium</location>
        <location evidence="1">Flagellum</location>
    </subcellularLocation>
    <subcellularLocation>
        <location evidence="2">Cytoplasm</location>
        <location evidence="2">Cytoskeleton</location>
        <location evidence="2">Cilium axoneme</location>
    </subcellularLocation>
</comment>
<evidence type="ECO:0000313" key="9">
    <source>
        <dbReference type="Ensembl" id="ENSLBEP00000012791.1"/>
    </source>
</evidence>
<dbReference type="PANTHER" id="PTHR46613">
    <property type="entry name" value="RADIAL SPOKE HEAD 10 HOMOLOG B-RELATED"/>
    <property type="match status" value="1"/>
</dbReference>
<name>A0A3Q3EZ88_9LABR</name>
<dbReference type="Ensembl" id="ENSLBET00000013458.1">
    <property type="protein sequence ID" value="ENSLBEP00000012791.1"/>
    <property type="gene ID" value="ENSLBEG00000009836.1"/>
</dbReference>
<dbReference type="SUPFAM" id="SSF82185">
    <property type="entry name" value="Histone H3 K4-specific methyltransferase SET7/9 N-terminal domain"/>
    <property type="match status" value="1"/>
</dbReference>
<dbReference type="STRING" id="56723.ENSLBEP00000012791"/>
<dbReference type="SMART" id="SM00698">
    <property type="entry name" value="MORN"/>
    <property type="match status" value="2"/>
</dbReference>
<keyword evidence="5" id="KW-0282">Flagellum</keyword>
<dbReference type="InParanoid" id="A0A3Q3EZ88"/>
<evidence type="ECO:0000256" key="4">
    <source>
        <dbReference type="ARBA" id="ARBA00022737"/>
    </source>
</evidence>
<evidence type="ECO:0000256" key="8">
    <source>
        <dbReference type="ARBA" id="ARBA00023273"/>
    </source>
</evidence>
<reference evidence="9" key="1">
    <citation type="submission" date="2025-08" db="UniProtKB">
        <authorList>
            <consortium name="Ensembl"/>
        </authorList>
    </citation>
    <scope>IDENTIFICATION</scope>
</reference>
<organism evidence="9 10">
    <name type="scientific">Labrus bergylta</name>
    <name type="common">ballan wrasse</name>
    <dbReference type="NCBI Taxonomy" id="56723"/>
    <lineage>
        <taxon>Eukaryota</taxon>
        <taxon>Metazoa</taxon>
        <taxon>Chordata</taxon>
        <taxon>Craniata</taxon>
        <taxon>Vertebrata</taxon>
        <taxon>Euteleostomi</taxon>
        <taxon>Actinopterygii</taxon>
        <taxon>Neopterygii</taxon>
        <taxon>Teleostei</taxon>
        <taxon>Neoteleostei</taxon>
        <taxon>Acanthomorphata</taxon>
        <taxon>Eupercaria</taxon>
        <taxon>Labriformes</taxon>
        <taxon>Labridae</taxon>
        <taxon>Labrus</taxon>
    </lineage>
</organism>
<evidence type="ECO:0000256" key="2">
    <source>
        <dbReference type="ARBA" id="ARBA00004430"/>
    </source>
</evidence>
<dbReference type="Gene3D" id="2.20.110.10">
    <property type="entry name" value="Histone H3 K4-specific methyltransferase SET7/9 N-terminal domain"/>
    <property type="match status" value="1"/>
</dbReference>
<protein>
    <recommendedName>
        <fullName evidence="11">MORN repeat containing 3</fullName>
    </recommendedName>
</protein>
<keyword evidence="3" id="KW-0963">Cytoplasm</keyword>
<evidence type="ECO:0008006" key="11">
    <source>
        <dbReference type="Google" id="ProtNLM"/>
    </source>
</evidence>
<dbReference type="GO" id="GO:0005930">
    <property type="term" value="C:axoneme"/>
    <property type="evidence" value="ECO:0007669"/>
    <property type="project" value="UniProtKB-SubCell"/>
</dbReference>
<proteinExistence type="predicted"/>
<evidence type="ECO:0000256" key="6">
    <source>
        <dbReference type="ARBA" id="ARBA00023069"/>
    </source>
</evidence>
<keyword evidence="10" id="KW-1185">Reference proteome</keyword>
<dbReference type="Pfam" id="PF02493">
    <property type="entry name" value="MORN"/>
    <property type="match status" value="3"/>
</dbReference>
<evidence type="ECO:0000313" key="10">
    <source>
        <dbReference type="Proteomes" id="UP000261660"/>
    </source>
</evidence>
<keyword evidence="6" id="KW-0969">Cilium</keyword>
<dbReference type="GO" id="GO:0031514">
    <property type="term" value="C:motile cilium"/>
    <property type="evidence" value="ECO:0007669"/>
    <property type="project" value="UniProtKB-SubCell"/>
</dbReference>
<accession>A0A3Q3EZ88</accession>
<reference evidence="9" key="2">
    <citation type="submission" date="2025-09" db="UniProtKB">
        <authorList>
            <consortium name="Ensembl"/>
        </authorList>
    </citation>
    <scope>IDENTIFICATION</scope>
</reference>
<evidence type="ECO:0000256" key="5">
    <source>
        <dbReference type="ARBA" id="ARBA00022846"/>
    </source>
</evidence>
<dbReference type="Proteomes" id="UP000261660">
    <property type="component" value="Unplaced"/>
</dbReference>
<evidence type="ECO:0000256" key="7">
    <source>
        <dbReference type="ARBA" id="ARBA00023212"/>
    </source>
</evidence>
<dbReference type="AlphaFoldDB" id="A0A3Q3EZ88"/>
<dbReference type="PANTHER" id="PTHR46613:SF1">
    <property type="entry name" value="RADIAL SPOKE HEAD 10 HOMOLOG B-RELATED"/>
    <property type="match status" value="1"/>
</dbReference>
<sequence length="91" mass="10464">MDGRGVYPSGNIYSGEWKNNLRHGEGKMRWTQLGEEYVGMWQNGIQGKFTYKDGRVFEGEFVNDQMMTDIVNGKRAPTPFCGKQTQYMNSI</sequence>